<dbReference type="Proteomes" id="UP000005408">
    <property type="component" value="Unassembled WGS sequence"/>
</dbReference>
<feature type="domain" description="IgGFc-binding protein N-terminal" evidence="2">
    <location>
        <begin position="207"/>
        <end position="504"/>
    </location>
</feature>
<dbReference type="PANTHER" id="PTHR46534">
    <property type="entry name" value="IGGFC_BINDING DOMAIN-CONTAINING PROTEIN"/>
    <property type="match status" value="1"/>
</dbReference>
<evidence type="ECO:0000256" key="1">
    <source>
        <dbReference type="SAM" id="Phobius"/>
    </source>
</evidence>
<keyword evidence="1" id="KW-0812">Transmembrane</keyword>
<evidence type="ECO:0000313" key="3">
    <source>
        <dbReference type="EnsemblMetazoa" id="G8864.1:cds"/>
    </source>
</evidence>
<keyword evidence="1" id="KW-0472">Membrane</keyword>
<evidence type="ECO:0000259" key="2">
    <source>
        <dbReference type="Pfam" id="PF17517"/>
    </source>
</evidence>
<protein>
    <recommendedName>
        <fullName evidence="2">IgGFc-binding protein N-terminal domain-containing protein</fullName>
    </recommendedName>
</protein>
<feature type="transmembrane region" description="Helical" evidence="1">
    <location>
        <begin position="52"/>
        <end position="74"/>
    </location>
</feature>
<keyword evidence="4" id="KW-1185">Reference proteome</keyword>
<organism evidence="3 4">
    <name type="scientific">Magallana gigas</name>
    <name type="common">Pacific oyster</name>
    <name type="synonym">Crassostrea gigas</name>
    <dbReference type="NCBI Taxonomy" id="29159"/>
    <lineage>
        <taxon>Eukaryota</taxon>
        <taxon>Metazoa</taxon>
        <taxon>Spiralia</taxon>
        <taxon>Lophotrochozoa</taxon>
        <taxon>Mollusca</taxon>
        <taxon>Bivalvia</taxon>
        <taxon>Autobranchia</taxon>
        <taxon>Pteriomorphia</taxon>
        <taxon>Ostreida</taxon>
        <taxon>Ostreoidea</taxon>
        <taxon>Ostreidae</taxon>
        <taxon>Magallana</taxon>
    </lineage>
</organism>
<evidence type="ECO:0000313" key="4">
    <source>
        <dbReference type="Proteomes" id="UP000005408"/>
    </source>
</evidence>
<dbReference type="AlphaFoldDB" id="A0A8W8P0R5"/>
<dbReference type="InterPro" id="IPR035234">
    <property type="entry name" value="IgGFc-bd_N"/>
</dbReference>
<name>A0A8W8P0R5_MAGGI</name>
<dbReference type="Pfam" id="PF17517">
    <property type="entry name" value="IgGFc_binding"/>
    <property type="match status" value="1"/>
</dbReference>
<dbReference type="EnsemblMetazoa" id="G8864.1">
    <property type="protein sequence ID" value="G8864.1:cds"/>
    <property type="gene ID" value="G8864"/>
</dbReference>
<proteinExistence type="predicted"/>
<dbReference type="OrthoDB" id="6161064at2759"/>
<accession>A0A8W8P0R5</accession>
<dbReference type="PANTHER" id="PTHR46534:SF1">
    <property type="entry name" value="IGGFC-BINDING PROTEIN N-TERMINAL DOMAIN-CONTAINING PROTEIN"/>
    <property type="match status" value="1"/>
</dbReference>
<keyword evidence="1" id="KW-1133">Transmembrane helix</keyword>
<reference evidence="3" key="1">
    <citation type="submission" date="2022-08" db="UniProtKB">
        <authorList>
            <consortium name="EnsemblMetazoa"/>
        </authorList>
    </citation>
    <scope>IDENTIFICATION</scope>
    <source>
        <strain evidence="3">05x7-T-G4-1.051#20</strain>
    </source>
</reference>
<dbReference type="OMA" id="NDCNKLE"/>
<sequence length="520" mass="57526">MGIGSIFKIKSQAEVFYDIPTKKASTSKNFKYIIKSDTEIVPNIKKSNKRRWLMILTLGLLLISAAILIVSLLYQLKHKEKDQIPYPDPDLQIPTTTEPIAGQNVTIGSRGKGFIVLFTKSVIHSTNNVYITSENGVQMNMSTSPHLDASIKSQIDRSVNIPSSQHIILPSELELQSFRKEVKSVLIETSSDVFVISHDDGAASVGSTTHIPLHKLSNKYVVVSTEPETTWPSQFAVTATEDNTTISIIFKMKRNLPLYFDGNTFYNGGVYNFSLERFETYQIEHSTDLTGTIIESSRPIAAFSGNDCNKLENIGACDHLIEQLPPTDSVDNTYIVLPNMNDRDTLIRITAIENANITYMIGSVTRTLSLYKSDSFDTKISSSQTCFIKSETPILVTAFGLQSSSSTLGDPSMTIVPGLKQYLDYYKIVVPAGYDHNYVSIMIESSEKESLRINGALINTGDIVFEEDVSAGNDTYNVRSIRVSEGELTASTVNGERFGLMFAGITEYEAYGFSGNSMLL</sequence>